<evidence type="ECO:0000256" key="5">
    <source>
        <dbReference type="ARBA" id="ARBA00023170"/>
    </source>
</evidence>
<dbReference type="SUPFAM" id="SSF48726">
    <property type="entry name" value="Immunoglobulin"/>
    <property type="match status" value="1"/>
</dbReference>
<dbReference type="SMART" id="SM00406">
    <property type="entry name" value="IGv"/>
    <property type="match status" value="1"/>
</dbReference>
<accession>A0A8J7P5P4</accession>
<evidence type="ECO:0000256" key="1">
    <source>
        <dbReference type="ARBA" id="ARBA00004370"/>
    </source>
</evidence>
<evidence type="ECO:0000256" key="2">
    <source>
        <dbReference type="ARBA" id="ARBA00022692"/>
    </source>
</evidence>
<dbReference type="GO" id="GO:0016020">
    <property type="term" value="C:membrane"/>
    <property type="evidence" value="ECO:0007669"/>
    <property type="project" value="UniProtKB-SubCell"/>
</dbReference>
<dbReference type="EMBL" id="JAAWVO010071376">
    <property type="protein sequence ID" value="MBN3324669.1"/>
    <property type="molecule type" value="Genomic_DNA"/>
</dbReference>
<dbReference type="Gene3D" id="2.60.40.10">
    <property type="entry name" value="Immunoglobulins"/>
    <property type="match status" value="1"/>
</dbReference>
<organism evidence="8 9">
    <name type="scientific">Atractosteus spatula</name>
    <name type="common">Alligator gar</name>
    <name type="synonym">Lepisosteus spatula</name>
    <dbReference type="NCBI Taxonomy" id="7917"/>
    <lineage>
        <taxon>Eukaryota</taxon>
        <taxon>Metazoa</taxon>
        <taxon>Chordata</taxon>
        <taxon>Craniata</taxon>
        <taxon>Vertebrata</taxon>
        <taxon>Euteleostomi</taxon>
        <taxon>Actinopterygii</taxon>
        <taxon>Neopterygii</taxon>
        <taxon>Holostei</taxon>
        <taxon>Semionotiformes</taxon>
        <taxon>Lepisosteidae</taxon>
        <taxon>Atractosteus</taxon>
    </lineage>
</organism>
<dbReference type="Pfam" id="PF07686">
    <property type="entry name" value="V-set"/>
    <property type="match status" value="1"/>
</dbReference>
<protein>
    <submittedName>
        <fullName evidence="8">HV205 protein</fullName>
    </submittedName>
</protein>
<keyword evidence="4" id="KW-0472">Membrane</keyword>
<proteinExistence type="predicted"/>
<keyword evidence="5" id="KW-0675">Receptor</keyword>
<keyword evidence="2" id="KW-0812">Transmembrane</keyword>
<comment type="subcellular location">
    <subcellularLocation>
        <location evidence="1">Membrane</location>
    </subcellularLocation>
</comment>
<evidence type="ECO:0000313" key="8">
    <source>
        <dbReference type="EMBL" id="MBN3324669.1"/>
    </source>
</evidence>
<dbReference type="InterPro" id="IPR007110">
    <property type="entry name" value="Ig-like_dom"/>
</dbReference>
<feature type="non-terminal residue" evidence="8">
    <location>
        <position position="119"/>
    </location>
</feature>
<dbReference type="InterPro" id="IPR013783">
    <property type="entry name" value="Ig-like_fold"/>
</dbReference>
<keyword evidence="6" id="KW-0393">Immunoglobulin domain</keyword>
<dbReference type="Proteomes" id="UP000736164">
    <property type="component" value="Unassembled WGS sequence"/>
</dbReference>
<dbReference type="InterPro" id="IPR036179">
    <property type="entry name" value="Ig-like_dom_sf"/>
</dbReference>
<keyword evidence="9" id="KW-1185">Reference proteome</keyword>
<evidence type="ECO:0000256" key="4">
    <source>
        <dbReference type="ARBA" id="ARBA00023136"/>
    </source>
</evidence>
<dbReference type="PROSITE" id="PS50835">
    <property type="entry name" value="IG_LIKE"/>
    <property type="match status" value="1"/>
</dbReference>
<evidence type="ECO:0000313" key="9">
    <source>
        <dbReference type="Proteomes" id="UP000736164"/>
    </source>
</evidence>
<dbReference type="AlphaFoldDB" id="A0A8J7P5P4"/>
<feature type="domain" description="Ig-like" evidence="7">
    <location>
        <begin position="1"/>
        <end position="95"/>
    </location>
</feature>
<sequence length="119" mass="13605">MTKQLRKTAILNCKLEGMNIDRINIHWYRQQGSAIEWILYFASKSERRTADNFGNRFAASKSSQSSSCSLTITNIRETDGGTYFCAYYSTSLTVEESIISFRQKSLKRSCSCIIAHLRV</sequence>
<reference evidence="8" key="1">
    <citation type="journal article" date="2021" name="Cell">
        <title>Tracing the genetic footprints of vertebrate landing in non-teleost ray-finned fishes.</title>
        <authorList>
            <person name="Bi X."/>
            <person name="Wang K."/>
            <person name="Yang L."/>
            <person name="Pan H."/>
            <person name="Jiang H."/>
            <person name="Wei Q."/>
            <person name="Fang M."/>
            <person name="Yu H."/>
            <person name="Zhu C."/>
            <person name="Cai Y."/>
            <person name="He Y."/>
            <person name="Gan X."/>
            <person name="Zeng H."/>
            <person name="Yu D."/>
            <person name="Zhu Y."/>
            <person name="Jiang H."/>
            <person name="Qiu Q."/>
            <person name="Yang H."/>
            <person name="Zhang Y.E."/>
            <person name="Wang W."/>
            <person name="Zhu M."/>
            <person name="He S."/>
            <person name="Zhang G."/>
        </authorList>
    </citation>
    <scope>NUCLEOTIDE SEQUENCE</scope>
    <source>
        <strain evidence="8">Allg_001</strain>
    </source>
</reference>
<feature type="non-terminal residue" evidence="8">
    <location>
        <position position="1"/>
    </location>
</feature>
<gene>
    <name evidence="8" type="primary">Ighv25</name>
    <name evidence="8" type="ORF">GTO95_0000338</name>
</gene>
<name>A0A8J7P5P4_ATRSP</name>
<evidence type="ECO:0000256" key="3">
    <source>
        <dbReference type="ARBA" id="ARBA00022989"/>
    </source>
</evidence>
<dbReference type="PANTHER" id="PTHR19256:SF65">
    <property type="entry name" value="T CELL RECEPTOR GAMMA CONSTANT 1-RELATED"/>
    <property type="match status" value="1"/>
</dbReference>
<dbReference type="InterPro" id="IPR051117">
    <property type="entry name" value="TRG_var/const_region"/>
</dbReference>
<evidence type="ECO:0000259" key="7">
    <source>
        <dbReference type="PROSITE" id="PS50835"/>
    </source>
</evidence>
<comment type="caution">
    <text evidence="8">The sequence shown here is derived from an EMBL/GenBank/DDBJ whole genome shotgun (WGS) entry which is preliminary data.</text>
</comment>
<keyword evidence="3" id="KW-1133">Transmembrane helix</keyword>
<dbReference type="PANTHER" id="PTHR19256">
    <property type="entry name" value="T-CELL RECEPTOR GAMMA CHAIN"/>
    <property type="match status" value="1"/>
</dbReference>
<evidence type="ECO:0000256" key="6">
    <source>
        <dbReference type="ARBA" id="ARBA00023319"/>
    </source>
</evidence>
<dbReference type="InterPro" id="IPR013106">
    <property type="entry name" value="Ig_V-set"/>
</dbReference>